<sequence length="274" mass="30926">MSSSAMIGPVAAPELHAMTYNIRRRMTHLGRRSPDRWSRRKWLLRRLLTDERPTVMCVQEALPDQARWVLDSLGPDYRTVGRGRDADGGGEGTPIFFDSRRLRLVGWDQLALSDSPRTPGSRGWGNLVPRIVVSARFVDRETETGLHVVNTHLDHLSPRSRLRSAGMLRQLIEQRPEPALLTCDANTGVGSRPFRALTEGGLLRDAWTAAERRLTQPWGTFSNYRRPKRDGRRIDWILVSAPIEVRAVAINAMRFDGAAASDHEPMQARLAIPR</sequence>
<keyword evidence="3" id="KW-1185">Reference proteome</keyword>
<organism evidence="2 3">
    <name type="scientific">Agrococcus baldri</name>
    <dbReference type="NCBI Taxonomy" id="153730"/>
    <lineage>
        <taxon>Bacteria</taxon>
        <taxon>Bacillati</taxon>
        <taxon>Actinomycetota</taxon>
        <taxon>Actinomycetes</taxon>
        <taxon>Micrococcales</taxon>
        <taxon>Microbacteriaceae</taxon>
        <taxon>Agrococcus</taxon>
    </lineage>
</organism>
<comment type="caution">
    <text evidence="2">The sequence shown here is derived from an EMBL/GenBank/DDBJ whole genome shotgun (WGS) entry which is preliminary data.</text>
</comment>
<dbReference type="RefSeq" id="WP_092918648.1">
    <property type="nucleotide sequence ID" value="NZ_FOZN01000003.1"/>
</dbReference>
<protein>
    <submittedName>
        <fullName evidence="2">Metal-dependent hydrolase, endonuclease/exonuclease/phosphatase family</fullName>
    </submittedName>
</protein>
<dbReference type="Gene3D" id="3.60.10.10">
    <property type="entry name" value="Endonuclease/exonuclease/phosphatase"/>
    <property type="match status" value="1"/>
</dbReference>
<dbReference type="Proteomes" id="UP000198506">
    <property type="component" value="Unassembled WGS sequence"/>
</dbReference>
<feature type="domain" description="Endonuclease/exonuclease/phosphatase" evidence="1">
    <location>
        <begin position="18"/>
        <end position="263"/>
    </location>
</feature>
<dbReference type="InterPro" id="IPR036691">
    <property type="entry name" value="Endo/exonu/phosph_ase_sf"/>
</dbReference>
<dbReference type="GO" id="GO:0004519">
    <property type="term" value="F:endonuclease activity"/>
    <property type="evidence" value="ECO:0007669"/>
    <property type="project" value="UniProtKB-KW"/>
</dbReference>
<dbReference type="Pfam" id="PF03372">
    <property type="entry name" value="Exo_endo_phos"/>
    <property type="match status" value="1"/>
</dbReference>
<reference evidence="2 3" key="1">
    <citation type="submission" date="2016-10" db="EMBL/GenBank/DDBJ databases">
        <authorList>
            <person name="Varghese N."/>
            <person name="Submissions S."/>
        </authorList>
    </citation>
    <scope>NUCLEOTIDE SEQUENCE [LARGE SCALE GENOMIC DNA]</scope>
    <source>
        <strain evidence="2 3">IAM 15147</strain>
    </source>
</reference>
<gene>
    <name evidence="2" type="ORF">SAMN04487783_2153</name>
</gene>
<dbReference type="CDD" id="cd09083">
    <property type="entry name" value="EEP-1"/>
    <property type="match status" value="1"/>
</dbReference>
<name>A0AA94L088_9MICO</name>
<evidence type="ECO:0000313" key="2">
    <source>
        <dbReference type="EMBL" id="SFS15885.1"/>
    </source>
</evidence>
<keyword evidence="2" id="KW-0540">Nuclease</keyword>
<evidence type="ECO:0000259" key="1">
    <source>
        <dbReference type="Pfam" id="PF03372"/>
    </source>
</evidence>
<keyword evidence="2" id="KW-0255">Endonuclease</keyword>
<dbReference type="SUPFAM" id="SSF56219">
    <property type="entry name" value="DNase I-like"/>
    <property type="match status" value="1"/>
</dbReference>
<dbReference type="InterPro" id="IPR005135">
    <property type="entry name" value="Endo/exonuclease/phosphatase"/>
</dbReference>
<dbReference type="EMBL" id="FOZN01000003">
    <property type="protein sequence ID" value="SFS15885.1"/>
    <property type="molecule type" value="Genomic_DNA"/>
</dbReference>
<accession>A0AA94L088</accession>
<evidence type="ECO:0000313" key="3">
    <source>
        <dbReference type="Proteomes" id="UP000198506"/>
    </source>
</evidence>
<dbReference type="GO" id="GO:0016787">
    <property type="term" value="F:hydrolase activity"/>
    <property type="evidence" value="ECO:0007669"/>
    <property type="project" value="UniProtKB-KW"/>
</dbReference>
<proteinExistence type="predicted"/>
<keyword evidence="2" id="KW-0378">Hydrolase</keyword>
<dbReference type="AlphaFoldDB" id="A0AA94L088"/>